<comment type="caution">
    <text evidence="2">The sequence shown here is derived from an EMBL/GenBank/DDBJ whole genome shotgun (WGS) entry which is preliminary data.</text>
</comment>
<dbReference type="AlphaFoldDB" id="A0A5J4UAN0"/>
<evidence type="ECO:0000256" key="1">
    <source>
        <dbReference type="SAM" id="Coils"/>
    </source>
</evidence>
<gene>
    <name evidence="2" type="ORF">EZS28_036984</name>
</gene>
<sequence length="158" mass="18546">MRNEEKRNETVNCLEQCIQSMQKTNALCKLSMDLQRVLDGLDRCDAKLDARIAGVQPWRTIKKKTECCDDQAFYLRCAGELPKINNKKDKKNLVCFDEAHSDTAFEMRISLKERVKDEIHWMNSESSAENKLHNACQEYREIRDNYINQLEELVKTLE</sequence>
<dbReference type="EMBL" id="SNRW01018278">
    <property type="protein sequence ID" value="KAA6367488.1"/>
    <property type="molecule type" value="Genomic_DNA"/>
</dbReference>
<organism evidence="2 3">
    <name type="scientific">Streblomastix strix</name>
    <dbReference type="NCBI Taxonomy" id="222440"/>
    <lineage>
        <taxon>Eukaryota</taxon>
        <taxon>Metamonada</taxon>
        <taxon>Preaxostyla</taxon>
        <taxon>Oxymonadida</taxon>
        <taxon>Streblomastigidae</taxon>
        <taxon>Streblomastix</taxon>
    </lineage>
</organism>
<proteinExistence type="predicted"/>
<accession>A0A5J4UAN0</accession>
<reference evidence="2 3" key="1">
    <citation type="submission" date="2019-03" db="EMBL/GenBank/DDBJ databases">
        <title>Single cell metagenomics reveals metabolic interactions within the superorganism composed of flagellate Streblomastix strix and complex community of Bacteroidetes bacteria on its surface.</title>
        <authorList>
            <person name="Treitli S.C."/>
            <person name="Kolisko M."/>
            <person name="Husnik F."/>
            <person name="Keeling P."/>
            <person name="Hampl V."/>
        </authorList>
    </citation>
    <scope>NUCLEOTIDE SEQUENCE [LARGE SCALE GENOMIC DNA]</scope>
    <source>
        <strain evidence="2">ST1C</strain>
    </source>
</reference>
<keyword evidence="1" id="KW-0175">Coiled coil</keyword>
<protein>
    <submittedName>
        <fullName evidence="2">Uncharacterized protein</fullName>
    </submittedName>
</protein>
<evidence type="ECO:0000313" key="2">
    <source>
        <dbReference type="EMBL" id="KAA6367488.1"/>
    </source>
</evidence>
<feature type="coiled-coil region" evidence="1">
    <location>
        <begin position="125"/>
        <end position="156"/>
    </location>
</feature>
<name>A0A5J4UAN0_9EUKA</name>
<dbReference type="Proteomes" id="UP000324800">
    <property type="component" value="Unassembled WGS sequence"/>
</dbReference>
<evidence type="ECO:0000313" key="3">
    <source>
        <dbReference type="Proteomes" id="UP000324800"/>
    </source>
</evidence>